<dbReference type="PATRIC" id="fig|1161918.5.peg.2019"/>
<protein>
    <recommendedName>
        <fullName evidence="3">Mor transcription activator domain-containing protein</fullName>
    </recommendedName>
</protein>
<sequence>MNNDFIGTIKEALLEAGISKELTIKALRAFCRKYGGQKVYFSCSAESKRSSEIFNLIYNELGEEREEVTLGTSEKITRIFLENFYNISEYVPQEIKTFRREIALEILKEYKESKDKNKTQIEICQKYNITFVTFLKLRKEAQKKILKEQQNNLNI</sequence>
<evidence type="ECO:0000313" key="2">
    <source>
        <dbReference type="Proteomes" id="UP000003759"/>
    </source>
</evidence>
<dbReference type="AlphaFoldDB" id="K0JI80"/>
<dbReference type="KEGG" id="bpw:WESB_0325"/>
<reference evidence="1 2" key="1">
    <citation type="journal article" date="2012" name="BMC Genomics">
        <title>Comparative genomics of Brachyspira pilosicoli strains: genome rearrangements, reductions and correlation of genetic compliment with phenotypic diversity.</title>
        <authorList>
            <person name="Mappley L.J."/>
            <person name="Black M.L."/>
            <person name="Abuoun M."/>
            <person name="Darby A.C."/>
            <person name="Woodward M.J."/>
            <person name="Parkhill J."/>
            <person name="Turner A.K."/>
            <person name="Bellgard M.I."/>
            <person name="La T."/>
            <person name="Phillips N.D."/>
            <person name="La Ragione R.M."/>
            <person name="Hampson D.J."/>
        </authorList>
    </citation>
    <scope>NUCLEOTIDE SEQUENCE [LARGE SCALE GENOMIC DNA]</scope>
    <source>
        <strain evidence="1">WesB</strain>
    </source>
</reference>
<evidence type="ECO:0000313" key="1">
    <source>
        <dbReference type="EMBL" id="CCG55796.1"/>
    </source>
</evidence>
<name>K0JI80_BRAPL</name>
<proteinExistence type="predicted"/>
<dbReference type="OrthoDB" id="307737at2"/>
<dbReference type="HOGENOM" id="CLU_1692136_0_0_12"/>
<dbReference type="EMBL" id="HE793032">
    <property type="protein sequence ID" value="CCG55796.1"/>
    <property type="molecule type" value="Genomic_DNA"/>
</dbReference>
<gene>
    <name evidence="1" type="ORF">WESB_0325</name>
</gene>
<evidence type="ECO:0008006" key="3">
    <source>
        <dbReference type="Google" id="ProtNLM"/>
    </source>
</evidence>
<organism evidence="1 2">
    <name type="scientific">Brachyspira pilosicoli WesB</name>
    <dbReference type="NCBI Taxonomy" id="1161918"/>
    <lineage>
        <taxon>Bacteria</taxon>
        <taxon>Pseudomonadati</taxon>
        <taxon>Spirochaetota</taxon>
        <taxon>Spirochaetia</taxon>
        <taxon>Brachyspirales</taxon>
        <taxon>Brachyspiraceae</taxon>
        <taxon>Brachyspira</taxon>
    </lineage>
</organism>
<accession>K0JI80</accession>
<dbReference type="Proteomes" id="UP000003759">
    <property type="component" value="Chromosome"/>
</dbReference>
<dbReference type="RefSeq" id="WP_014932297.1">
    <property type="nucleotide sequence ID" value="NC_018604.1"/>
</dbReference>